<dbReference type="InterPro" id="IPR017642">
    <property type="entry name" value="DNA_S_mod_DndB"/>
</dbReference>
<sequence length="391" mass="44440">MVEARGKRDMPNELILPAVEVKQAPGRKLYCFAVDGKLVHRFAAISRVSRKEDGGLHGYQRPEVLSHIEGIRDYIESSSPMVPNAIVLAFDSRVRFKAASGVTTTPYSRPGVLIIPLGRDEQSDEQKPGFVVDGQQRIAAIRDATIRSFPICVTAFITNDVRQQTEQFLLVNSTKPLPKGLIYELLPRTDAQLPVQLHRRRLPALLLEQLNLDPNSPLKGMIHTATNPVGRIKDNSILKMLENSLNDGALHKFRKLGSKEADIESMLELLRNYWTAISRVFHPEWGLSTKQSRLMHGAGIVSMGFIMDTISEHIQSTRIPTDLQYEAELQSLRPMCRWTTGEWDFGNGQKRKWNELQNTSQDIDLLSKYLIAQYRSRVMHQEKTPHRTSRR</sequence>
<proteinExistence type="predicted"/>
<evidence type="ECO:0000313" key="2">
    <source>
        <dbReference type="Proteomes" id="UP000256345"/>
    </source>
</evidence>
<dbReference type="Pfam" id="PF14072">
    <property type="entry name" value="DndB"/>
    <property type="match status" value="1"/>
</dbReference>
<gene>
    <name evidence="1" type="ORF">ATI61_104485</name>
</gene>
<name>A0ABX9K5B1_9BACT</name>
<reference evidence="1 2" key="1">
    <citation type="submission" date="2018-08" db="EMBL/GenBank/DDBJ databases">
        <title>Genomic Encyclopedia of Archaeal and Bacterial Type Strains, Phase II (KMG-II): from individual species to whole genera.</title>
        <authorList>
            <person name="Goeker M."/>
        </authorList>
    </citation>
    <scope>NUCLEOTIDE SEQUENCE [LARGE SCALE GENOMIC DNA]</scope>
    <source>
        <strain evidence="1 2">DSM 2261</strain>
    </source>
</reference>
<organism evidence="1 2">
    <name type="scientific">Archangium gephyra</name>
    <dbReference type="NCBI Taxonomy" id="48"/>
    <lineage>
        <taxon>Bacteria</taxon>
        <taxon>Pseudomonadati</taxon>
        <taxon>Myxococcota</taxon>
        <taxon>Myxococcia</taxon>
        <taxon>Myxococcales</taxon>
        <taxon>Cystobacterineae</taxon>
        <taxon>Archangiaceae</taxon>
        <taxon>Archangium</taxon>
    </lineage>
</organism>
<dbReference type="Proteomes" id="UP000256345">
    <property type="component" value="Unassembled WGS sequence"/>
</dbReference>
<keyword evidence="2" id="KW-1185">Reference proteome</keyword>
<comment type="caution">
    <text evidence="1">The sequence shown here is derived from an EMBL/GenBank/DDBJ whole genome shotgun (WGS) entry which is preliminary data.</text>
</comment>
<dbReference type="NCBIfam" id="NF041060">
    <property type="entry name" value="DpdB"/>
    <property type="match status" value="1"/>
</dbReference>
<evidence type="ECO:0000313" key="1">
    <source>
        <dbReference type="EMBL" id="REG33195.1"/>
    </source>
</evidence>
<dbReference type="InterPro" id="IPR017601">
    <property type="entry name" value="DGQHR-contain_dom"/>
</dbReference>
<protein>
    <submittedName>
        <fullName evidence="1">DGQHR domain-containing protein</fullName>
    </submittedName>
</protein>
<accession>A0ABX9K5B1</accession>
<dbReference type="CDD" id="cd16413">
    <property type="entry name" value="DGQHR_domain"/>
    <property type="match status" value="1"/>
</dbReference>
<dbReference type="EMBL" id="QUMU01000004">
    <property type="protein sequence ID" value="REG33195.1"/>
    <property type="molecule type" value="Genomic_DNA"/>
</dbReference>
<dbReference type="NCBIfam" id="TIGR03187">
    <property type="entry name" value="DGQHR"/>
    <property type="match status" value="1"/>
</dbReference>